<organism evidence="7 8">
    <name type="scientific">Herpetosiphon gulosus</name>
    <dbReference type="NCBI Taxonomy" id="1973496"/>
    <lineage>
        <taxon>Bacteria</taxon>
        <taxon>Bacillati</taxon>
        <taxon>Chloroflexota</taxon>
        <taxon>Chloroflexia</taxon>
        <taxon>Herpetosiphonales</taxon>
        <taxon>Herpetosiphonaceae</taxon>
        <taxon>Herpetosiphon</taxon>
    </lineage>
</organism>
<keyword evidence="3" id="KW-0902">Two-component regulatory system</keyword>
<dbReference type="Gene3D" id="3.30.565.10">
    <property type="entry name" value="Histidine kinase-like ATPase, C-terminal domain"/>
    <property type="match status" value="1"/>
</dbReference>
<proteinExistence type="predicted"/>
<protein>
    <recommendedName>
        <fullName evidence="6">Histidine kinase/HSP90-like ATPase domain-containing protein</fullName>
    </recommendedName>
</protein>
<evidence type="ECO:0000313" key="7">
    <source>
        <dbReference type="EMBL" id="GAA5528990.1"/>
    </source>
</evidence>
<evidence type="ECO:0000259" key="6">
    <source>
        <dbReference type="SMART" id="SM00387"/>
    </source>
</evidence>
<dbReference type="RefSeq" id="WP_345722610.1">
    <property type="nucleotide sequence ID" value="NZ_BAABRU010000009.1"/>
</dbReference>
<dbReference type="CDD" id="cd16917">
    <property type="entry name" value="HATPase_UhpB-NarQ-NarX-like"/>
    <property type="match status" value="1"/>
</dbReference>
<feature type="domain" description="Histidine kinase/HSP90-like ATPase" evidence="6">
    <location>
        <begin position="476"/>
        <end position="572"/>
    </location>
</feature>
<sequence>MSNKLKIDREQTQWRSSTILRSLPIMLIPIAVAIISVLWLRMKLPAEQFNQQPQRDGTPITAIVVIIMFVSALIIFVRLGRPTISAFALVGFWTLITTSLAVRSGITSFFPALLVLPICAAGLLIDRSASIGLAVLASLLVTSLAWAKLQGYDLARQAPPSVFNRYPWLVSTVFWITLFWMVASMTWLLAGNLQRALQQSRAHAQDLEQLRSQLEQRVQAQTAELAQRTHRAEALYNISSALALPADITQILPLIAEQAHQLLHVDYTWIMLNHQCLAAYPHAAAHEPNVQIEPIPATKVMSISSKFGEHTALVLPFQLEHDQVLLILAGAAIAQANADDRALAEGLRDQAVVALNNQRLLAQVRDKAMLEERTRLARDIHDTLAQGLTGIVIQLGATQRALVYSPSESSTHLALASRMAREALAEARASVWNLRAPLLDAHSLTKAIQELAAHPMRPDLQVDVQIDGQALRLDLHDETALLRITQEALANVVKHSKAEHVSIQLIYGASSVELLIHDNGTGFDQTILTNQMQMTNHFGLIGMRERVAQIGGSLELSNQQGAVVHVQIPYNPPQTVLVEME</sequence>
<dbReference type="PANTHER" id="PTHR24421:SF62">
    <property type="entry name" value="SENSORY TRANSDUCTION HISTIDINE KINASE"/>
    <property type="match status" value="1"/>
</dbReference>
<reference evidence="7 8" key="1">
    <citation type="submission" date="2024-02" db="EMBL/GenBank/DDBJ databases">
        <title>Herpetosiphon gulosus NBRC 112829.</title>
        <authorList>
            <person name="Ichikawa N."/>
            <person name="Katano-Makiyama Y."/>
            <person name="Hidaka K."/>
        </authorList>
    </citation>
    <scope>NUCLEOTIDE SEQUENCE [LARGE SCALE GENOMIC DNA]</scope>
    <source>
        <strain evidence="7 8">NBRC 112829</strain>
    </source>
</reference>
<dbReference type="InterPro" id="IPR050482">
    <property type="entry name" value="Sensor_HK_TwoCompSys"/>
</dbReference>
<feature type="coiled-coil region" evidence="4">
    <location>
        <begin position="190"/>
        <end position="224"/>
    </location>
</feature>
<keyword evidence="5" id="KW-1133">Transmembrane helix</keyword>
<evidence type="ECO:0000256" key="2">
    <source>
        <dbReference type="ARBA" id="ARBA00022777"/>
    </source>
</evidence>
<evidence type="ECO:0000256" key="1">
    <source>
        <dbReference type="ARBA" id="ARBA00022679"/>
    </source>
</evidence>
<keyword evidence="5" id="KW-0472">Membrane</keyword>
<keyword evidence="8" id="KW-1185">Reference proteome</keyword>
<dbReference type="Pfam" id="PF02518">
    <property type="entry name" value="HATPase_c"/>
    <property type="match status" value="1"/>
</dbReference>
<feature type="transmembrane region" description="Helical" evidence="5">
    <location>
        <begin position="60"/>
        <end position="77"/>
    </location>
</feature>
<dbReference type="Pfam" id="PF07730">
    <property type="entry name" value="HisKA_3"/>
    <property type="match status" value="1"/>
</dbReference>
<accession>A0ABP9X0Q8</accession>
<keyword evidence="1" id="KW-0808">Transferase</keyword>
<keyword evidence="4" id="KW-0175">Coiled coil</keyword>
<dbReference type="Gene3D" id="3.30.450.40">
    <property type="match status" value="1"/>
</dbReference>
<evidence type="ECO:0000256" key="3">
    <source>
        <dbReference type="ARBA" id="ARBA00023012"/>
    </source>
</evidence>
<comment type="caution">
    <text evidence="7">The sequence shown here is derived from an EMBL/GenBank/DDBJ whole genome shotgun (WGS) entry which is preliminary data.</text>
</comment>
<evidence type="ECO:0000313" key="8">
    <source>
        <dbReference type="Proteomes" id="UP001428290"/>
    </source>
</evidence>
<keyword evidence="2" id="KW-0418">Kinase</keyword>
<dbReference type="EMBL" id="BAABRU010000009">
    <property type="protein sequence ID" value="GAA5528990.1"/>
    <property type="molecule type" value="Genomic_DNA"/>
</dbReference>
<dbReference type="InterPro" id="IPR029016">
    <property type="entry name" value="GAF-like_dom_sf"/>
</dbReference>
<dbReference type="InterPro" id="IPR036890">
    <property type="entry name" value="HATPase_C_sf"/>
</dbReference>
<dbReference type="Gene3D" id="1.20.5.1930">
    <property type="match status" value="1"/>
</dbReference>
<feature type="transmembrane region" description="Helical" evidence="5">
    <location>
        <begin position="20"/>
        <end position="40"/>
    </location>
</feature>
<keyword evidence="5" id="KW-0812">Transmembrane</keyword>
<evidence type="ECO:0000256" key="5">
    <source>
        <dbReference type="SAM" id="Phobius"/>
    </source>
</evidence>
<feature type="transmembrane region" description="Helical" evidence="5">
    <location>
        <begin position="132"/>
        <end position="149"/>
    </location>
</feature>
<dbReference type="Proteomes" id="UP001428290">
    <property type="component" value="Unassembled WGS sequence"/>
</dbReference>
<evidence type="ECO:0000256" key="4">
    <source>
        <dbReference type="SAM" id="Coils"/>
    </source>
</evidence>
<feature type="transmembrane region" description="Helical" evidence="5">
    <location>
        <begin position="169"/>
        <end position="190"/>
    </location>
</feature>
<dbReference type="SUPFAM" id="SSF55781">
    <property type="entry name" value="GAF domain-like"/>
    <property type="match status" value="1"/>
</dbReference>
<dbReference type="InterPro" id="IPR003594">
    <property type="entry name" value="HATPase_dom"/>
</dbReference>
<name>A0ABP9X0Q8_9CHLR</name>
<gene>
    <name evidence="7" type="ORF">Hgul01_02793</name>
</gene>
<dbReference type="SUPFAM" id="SSF55874">
    <property type="entry name" value="ATPase domain of HSP90 chaperone/DNA topoisomerase II/histidine kinase"/>
    <property type="match status" value="1"/>
</dbReference>
<feature type="transmembrane region" description="Helical" evidence="5">
    <location>
        <begin position="84"/>
        <end position="102"/>
    </location>
</feature>
<dbReference type="SMART" id="SM00387">
    <property type="entry name" value="HATPase_c"/>
    <property type="match status" value="1"/>
</dbReference>
<dbReference type="InterPro" id="IPR011712">
    <property type="entry name" value="Sig_transdc_His_kin_sub3_dim/P"/>
</dbReference>
<dbReference type="PANTHER" id="PTHR24421">
    <property type="entry name" value="NITRATE/NITRITE SENSOR PROTEIN NARX-RELATED"/>
    <property type="match status" value="1"/>
</dbReference>